<accession>A0A929L1I2</accession>
<dbReference type="Proteomes" id="UP000622475">
    <property type="component" value="Unassembled WGS sequence"/>
</dbReference>
<dbReference type="EMBL" id="JADFFL010000003">
    <property type="protein sequence ID" value="MBE9662385.1"/>
    <property type="molecule type" value="Genomic_DNA"/>
</dbReference>
<name>A0A929L1I2_9SPHI</name>
<protein>
    <recommendedName>
        <fullName evidence="3">Glycerophosphodiester phosphodiesterase</fullName>
    </recommendedName>
</protein>
<gene>
    <name evidence="1" type="ORF">IRJ16_10860</name>
</gene>
<evidence type="ECO:0000313" key="2">
    <source>
        <dbReference type="Proteomes" id="UP000622475"/>
    </source>
</evidence>
<evidence type="ECO:0008006" key="3">
    <source>
        <dbReference type="Google" id="ProtNLM"/>
    </source>
</evidence>
<comment type="caution">
    <text evidence="1">The sequence shown here is derived from an EMBL/GenBank/DDBJ whole genome shotgun (WGS) entry which is preliminary data.</text>
</comment>
<dbReference type="AlphaFoldDB" id="A0A929L1I2"/>
<dbReference type="RefSeq" id="WP_194111555.1">
    <property type="nucleotide sequence ID" value="NZ_JADFFL010000003.1"/>
</dbReference>
<keyword evidence="2" id="KW-1185">Reference proteome</keyword>
<evidence type="ECO:0000313" key="1">
    <source>
        <dbReference type="EMBL" id="MBE9662385.1"/>
    </source>
</evidence>
<reference evidence="1" key="1">
    <citation type="submission" date="2020-10" db="EMBL/GenBank/DDBJ databases">
        <title>Mucilaginibacter mali sp. nov., isolated from rhizosphere soil of apple orchard.</title>
        <authorList>
            <person name="Lee J.-S."/>
            <person name="Kim H.S."/>
            <person name="Kim J.-S."/>
        </authorList>
    </citation>
    <scope>NUCLEOTIDE SEQUENCE</scope>
    <source>
        <strain evidence="1">KCTC 22746</strain>
    </source>
</reference>
<organism evidence="1 2">
    <name type="scientific">Mucilaginibacter myungsuensis</name>
    <dbReference type="NCBI Taxonomy" id="649104"/>
    <lineage>
        <taxon>Bacteria</taxon>
        <taxon>Pseudomonadati</taxon>
        <taxon>Bacteroidota</taxon>
        <taxon>Sphingobacteriia</taxon>
        <taxon>Sphingobacteriales</taxon>
        <taxon>Sphingobacteriaceae</taxon>
        <taxon>Mucilaginibacter</taxon>
    </lineage>
</organism>
<proteinExistence type="predicted"/>
<sequence length="195" mass="22649">MKNSPLIIKHRINTTEALLDTPVKYGVELDLRSDTKDVIIHHDAFDKGELLEEYIKRYQHQLIILNTKCEGLEQKLIGIMAENNISNYFFLDLSLPFLVKTINAGCSKVAVRFSEYEPLAFVKKFEGKAEWVWVDCFTKNVLTTDVYEYLSAHFKICIVSPELQGHPLAWIQEFKRDFANFNIDAICTKQPDLWM</sequence>